<keyword evidence="1" id="KW-0732">Signal</keyword>
<sequence length="124" mass="13744">MTMICWGILTATLLMVSLPCIQSKNHTSLYRCPDEVSALCPPTPGEQPEYFAHPNNCAMFCECGLRGVAWELVCQSSLLWDDTIKSGLWITAYSLNVRDSVKAPQAPFSPLPPDKQVVVDRSLK</sequence>
<evidence type="ECO:0000256" key="1">
    <source>
        <dbReference type="SAM" id="SignalP"/>
    </source>
</evidence>
<comment type="caution">
    <text evidence="2">The sequence shown here is derived from an EMBL/GenBank/DDBJ whole genome shotgun (WGS) entry which is preliminary data.</text>
</comment>
<dbReference type="Proteomes" id="UP000747542">
    <property type="component" value="Unassembled WGS sequence"/>
</dbReference>
<organism evidence="2 3">
    <name type="scientific">Homarus americanus</name>
    <name type="common">American lobster</name>
    <dbReference type="NCBI Taxonomy" id="6706"/>
    <lineage>
        <taxon>Eukaryota</taxon>
        <taxon>Metazoa</taxon>
        <taxon>Ecdysozoa</taxon>
        <taxon>Arthropoda</taxon>
        <taxon>Crustacea</taxon>
        <taxon>Multicrustacea</taxon>
        <taxon>Malacostraca</taxon>
        <taxon>Eumalacostraca</taxon>
        <taxon>Eucarida</taxon>
        <taxon>Decapoda</taxon>
        <taxon>Pleocyemata</taxon>
        <taxon>Astacidea</taxon>
        <taxon>Nephropoidea</taxon>
        <taxon>Nephropidae</taxon>
        <taxon>Homarus</taxon>
    </lineage>
</organism>
<dbReference type="Gene3D" id="2.170.140.10">
    <property type="entry name" value="Chitin binding domain"/>
    <property type="match status" value="1"/>
</dbReference>
<dbReference type="EMBL" id="JAHLQT010033114">
    <property type="protein sequence ID" value="KAG7159474.1"/>
    <property type="molecule type" value="Genomic_DNA"/>
</dbReference>
<evidence type="ECO:0000313" key="2">
    <source>
        <dbReference type="EMBL" id="KAG7159474.1"/>
    </source>
</evidence>
<proteinExistence type="predicted"/>
<dbReference type="SUPFAM" id="SSF57625">
    <property type="entry name" value="Invertebrate chitin-binding proteins"/>
    <property type="match status" value="1"/>
</dbReference>
<feature type="chain" id="PRO_5035219197" evidence="1">
    <location>
        <begin position="24"/>
        <end position="124"/>
    </location>
</feature>
<dbReference type="AlphaFoldDB" id="A0A8J5JUI9"/>
<reference evidence="2" key="1">
    <citation type="journal article" date="2021" name="Sci. Adv.">
        <title>The American lobster genome reveals insights on longevity, neural, and immune adaptations.</title>
        <authorList>
            <person name="Polinski J.M."/>
            <person name="Zimin A.V."/>
            <person name="Clark K.F."/>
            <person name="Kohn A.B."/>
            <person name="Sadowski N."/>
            <person name="Timp W."/>
            <person name="Ptitsyn A."/>
            <person name="Khanna P."/>
            <person name="Romanova D.Y."/>
            <person name="Williams P."/>
            <person name="Greenwood S.J."/>
            <person name="Moroz L.L."/>
            <person name="Walt D.R."/>
            <person name="Bodnar A.G."/>
        </authorList>
    </citation>
    <scope>NUCLEOTIDE SEQUENCE</scope>
    <source>
        <strain evidence="2">GMGI-L3</strain>
    </source>
</reference>
<evidence type="ECO:0000313" key="3">
    <source>
        <dbReference type="Proteomes" id="UP000747542"/>
    </source>
</evidence>
<accession>A0A8J5JUI9</accession>
<keyword evidence="3" id="KW-1185">Reference proteome</keyword>
<dbReference type="GO" id="GO:0008061">
    <property type="term" value="F:chitin binding"/>
    <property type="evidence" value="ECO:0007669"/>
    <property type="project" value="InterPro"/>
</dbReference>
<dbReference type="InterPro" id="IPR036508">
    <property type="entry name" value="Chitin-bd_dom_sf"/>
</dbReference>
<protein>
    <submittedName>
        <fullName evidence="2">Putative Chitin binding Peritrophin-A domain-containing protein 21</fullName>
    </submittedName>
</protein>
<name>A0A8J5JUI9_HOMAM</name>
<feature type="signal peptide" evidence="1">
    <location>
        <begin position="1"/>
        <end position="23"/>
    </location>
</feature>
<gene>
    <name evidence="2" type="ORF">Hamer_G004103</name>
</gene>